<sequence length="71" mass="7992">MNAESVEHAEDDVDRSSTAKRNSDENDANARDDTDECGSDECNSDDILDRHNIEHDIGNRKFDYNCDVADT</sequence>
<evidence type="ECO:0000313" key="2">
    <source>
        <dbReference type="EMBL" id="TDH73640.1"/>
    </source>
</evidence>
<evidence type="ECO:0000256" key="1">
    <source>
        <dbReference type="SAM" id="MobiDB-lite"/>
    </source>
</evidence>
<dbReference type="Proteomes" id="UP000294530">
    <property type="component" value="Unassembled WGS sequence"/>
</dbReference>
<proteinExistence type="predicted"/>
<comment type="caution">
    <text evidence="2">The sequence shown here is derived from an EMBL/GenBank/DDBJ whole genome shotgun (WGS) entry which is preliminary data.</text>
</comment>
<feature type="compositionally biased region" description="Basic and acidic residues" evidence="1">
    <location>
        <begin position="1"/>
        <end position="32"/>
    </location>
</feature>
<accession>A0A976IKV1</accession>
<dbReference type="EMBL" id="SHOA02000036">
    <property type="protein sequence ID" value="TDH73640.1"/>
    <property type="molecule type" value="Genomic_DNA"/>
</dbReference>
<dbReference type="KEGG" id="blac:94346790"/>
<dbReference type="RefSeq" id="XP_067823138.1">
    <property type="nucleotide sequence ID" value="XM_067961119.1"/>
</dbReference>
<reference evidence="2 3" key="1">
    <citation type="journal article" date="2021" name="Genome Biol.">
        <title>AFLAP: assembly-free linkage analysis pipeline using k-mers from genome sequencing data.</title>
        <authorList>
            <person name="Fletcher K."/>
            <person name="Zhang L."/>
            <person name="Gil J."/>
            <person name="Han R."/>
            <person name="Cavanaugh K."/>
            <person name="Michelmore R."/>
        </authorList>
    </citation>
    <scope>NUCLEOTIDE SEQUENCE [LARGE SCALE GENOMIC DNA]</scope>
    <source>
        <strain evidence="2 3">SF5</strain>
    </source>
</reference>
<dbReference type="AlphaFoldDB" id="A0A976IKV1"/>
<name>A0A976IKV1_BRELC</name>
<gene>
    <name evidence="2" type="ORF">CCR75_003022</name>
</gene>
<evidence type="ECO:0000313" key="3">
    <source>
        <dbReference type="Proteomes" id="UP000294530"/>
    </source>
</evidence>
<organism evidence="2 3">
    <name type="scientific">Bremia lactucae</name>
    <name type="common">Lettuce downy mildew</name>
    <dbReference type="NCBI Taxonomy" id="4779"/>
    <lineage>
        <taxon>Eukaryota</taxon>
        <taxon>Sar</taxon>
        <taxon>Stramenopiles</taxon>
        <taxon>Oomycota</taxon>
        <taxon>Peronosporomycetes</taxon>
        <taxon>Peronosporales</taxon>
        <taxon>Peronosporaceae</taxon>
        <taxon>Bremia</taxon>
    </lineage>
</organism>
<protein>
    <submittedName>
        <fullName evidence="2">Uncharacterized protein</fullName>
    </submittedName>
</protein>
<dbReference type="GeneID" id="94346790"/>
<feature type="compositionally biased region" description="Acidic residues" evidence="1">
    <location>
        <begin position="33"/>
        <end position="46"/>
    </location>
</feature>
<feature type="region of interest" description="Disordered" evidence="1">
    <location>
        <begin position="1"/>
        <end position="54"/>
    </location>
</feature>
<keyword evidence="3" id="KW-1185">Reference proteome</keyword>